<comment type="caution">
    <text evidence="4">The sequence shown here is derived from an EMBL/GenBank/DDBJ whole genome shotgun (WGS) entry which is preliminary data.</text>
</comment>
<keyword evidence="1 4" id="KW-0238">DNA-binding</keyword>
<dbReference type="InterPro" id="IPR007159">
    <property type="entry name" value="SpoVT-AbrB_dom"/>
</dbReference>
<proteinExistence type="predicted"/>
<feature type="region of interest" description="Disordered" evidence="2">
    <location>
        <begin position="119"/>
        <end position="139"/>
    </location>
</feature>
<evidence type="ECO:0000313" key="4">
    <source>
        <dbReference type="EMBL" id="MFB5760055.1"/>
    </source>
</evidence>
<dbReference type="InterPro" id="IPR037914">
    <property type="entry name" value="SpoVT-AbrB_sf"/>
</dbReference>
<evidence type="ECO:0000259" key="3">
    <source>
        <dbReference type="PROSITE" id="PS51740"/>
    </source>
</evidence>
<dbReference type="GO" id="GO:0003677">
    <property type="term" value="F:DNA binding"/>
    <property type="evidence" value="ECO:0007669"/>
    <property type="project" value="UniProtKB-KW"/>
</dbReference>
<evidence type="ECO:0000256" key="2">
    <source>
        <dbReference type="SAM" id="MobiDB-lite"/>
    </source>
</evidence>
<name>A0ABV5BY36_9BACL</name>
<organism evidence="4 5">
    <name type="scientific">Paenibacillus medicaginis</name>
    <dbReference type="NCBI Taxonomy" id="1470560"/>
    <lineage>
        <taxon>Bacteria</taxon>
        <taxon>Bacillati</taxon>
        <taxon>Bacillota</taxon>
        <taxon>Bacilli</taxon>
        <taxon>Bacillales</taxon>
        <taxon>Paenibacillaceae</taxon>
        <taxon>Paenibacillus</taxon>
    </lineage>
</organism>
<feature type="compositionally biased region" description="Basic and acidic residues" evidence="2">
    <location>
        <begin position="128"/>
        <end position="139"/>
    </location>
</feature>
<dbReference type="NCBIfam" id="TIGR01439">
    <property type="entry name" value="lp_hng_hel_AbrB"/>
    <property type="match status" value="1"/>
</dbReference>
<sequence>MKDQKNNQTEVSYSKQSTETETGKERKNMNTSLSIIPVEARSTISRAGQITFPAKIMKQIGLKEGDQLRFILKENGEIHVEPVKLLTADELFGMFDRPEDNGNFTLDLNAAREERSEQILKNYNSEGMKFDQEKDGDLD</sequence>
<dbReference type="Pfam" id="PF04014">
    <property type="entry name" value="MazE_antitoxin"/>
    <property type="match status" value="1"/>
</dbReference>
<dbReference type="EMBL" id="JBHIRY010000004">
    <property type="protein sequence ID" value="MFB5760055.1"/>
    <property type="molecule type" value="Genomic_DNA"/>
</dbReference>
<dbReference type="SMART" id="SM00966">
    <property type="entry name" value="SpoVT_AbrB"/>
    <property type="match status" value="1"/>
</dbReference>
<accession>A0ABV5BY36</accession>
<feature type="compositionally biased region" description="Polar residues" evidence="2">
    <location>
        <begin position="1"/>
        <end position="20"/>
    </location>
</feature>
<dbReference type="RefSeq" id="WP_375519221.1">
    <property type="nucleotide sequence ID" value="NZ_JBHIRY010000004.1"/>
</dbReference>
<evidence type="ECO:0000313" key="5">
    <source>
        <dbReference type="Proteomes" id="UP001580430"/>
    </source>
</evidence>
<dbReference type="Proteomes" id="UP001580430">
    <property type="component" value="Unassembled WGS sequence"/>
</dbReference>
<gene>
    <name evidence="4" type="ORF">ACE5LO_06575</name>
</gene>
<dbReference type="PROSITE" id="PS51740">
    <property type="entry name" value="SPOVT_ABRB"/>
    <property type="match status" value="1"/>
</dbReference>
<feature type="region of interest" description="Disordered" evidence="2">
    <location>
        <begin position="1"/>
        <end position="30"/>
    </location>
</feature>
<keyword evidence="5" id="KW-1185">Reference proteome</keyword>
<protein>
    <submittedName>
        <fullName evidence="4">AbrB/MazE/SpoVT family DNA-binding domain-containing protein</fullName>
    </submittedName>
</protein>
<reference evidence="4 5" key="1">
    <citation type="submission" date="2024-09" db="EMBL/GenBank/DDBJ databases">
        <title>Paenibacillus zeirhizospherea sp. nov., isolated from surface of the maize (Zea mays) roots in a horticulture field, Hungary.</title>
        <authorList>
            <person name="Marton D."/>
            <person name="Farkas M."/>
            <person name="Bedics A."/>
            <person name="Toth E."/>
            <person name="Tancsics A."/>
            <person name="Boka K."/>
            <person name="Marati G."/>
            <person name="Kriszt B."/>
            <person name="Cserhati M."/>
        </authorList>
    </citation>
    <scope>NUCLEOTIDE SEQUENCE [LARGE SCALE GENOMIC DNA]</scope>
    <source>
        <strain evidence="4 5">JCM 18446</strain>
    </source>
</reference>
<evidence type="ECO:0000256" key="1">
    <source>
        <dbReference type="PROSITE-ProRule" id="PRU01076"/>
    </source>
</evidence>
<dbReference type="Gene3D" id="2.10.260.10">
    <property type="match status" value="1"/>
</dbReference>
<feature type="domain" description="SpoVT-AbrB" evidence="3">
    <location>
        <begin position="39"/>
        <end position="85"/>
    </location>
</feature>
<dbReference type="SUPFAM" id="SSF89447">
    <property type="entry name" value="AbrB/MazE/MraZ-like"/>
    <property type="match status" value="1"/>
</dbReference>